<sequence length="194" mass="21464">MLFRVPPWALAVRATRSGAHDEAELIMGGGGQQQQWLWLWHGGPVGRSQGVVVAPKARERSFVTLYDEHLRVGRWKKADREQIWQQDVRDAPPTQVLLFGESGSSKSAKARETLKSNPRFCPPARVLCCARSADEKHERRESMNGGNKAFVTKYQQPAGVRWSTCCTRTARPEPPQAVTLATAPAEGDTDGTDA</sequence>
<proteinExistence type="predicted"/>
<organism evidence="1 2">
    <name type="scientific">Purpureocillium lilacinum</name>
    <name type="common">Paecilomyces lilacinus</name>
    <dbReference type="NCBI Taxonomy" id="33203"/>
    <lineage>
        <taxon>Eukaryota</taxon>
        <taxon>Fungi</taxon>
        <taxon>Dikarya</taxon>
        <taxon>Ascomycota</taxon>
        <taxon>Pezizomycotina</taxon>
        <taxon>Sordariomycetes</taxon>
        <taxon>Hypocreomycetidae</taxon>
        <taxon>Hypocreales</taxon>
        <taxon>Ophiocordycipitaceae</taxon>
        <taxon>Purpureocillium</taxon>
    </lineage>
</organism>
<dbReference type="Proteomes" id="UP001638806">
    <property type="component" value="Unassembled WGS sequence"/>
</dbReference>
<gene>
    <name evidence="1" type="ORF">ACCO45_003269</name>
</gene>
<protein>
    <submittedName>
        <fullName evidence="1">Uncharacterized protein</fullName>
    </submittedName>
</protein>
<evidence type="ECO:0000313" key="1">
    <source>
        <dbReference type="EMBL" id="KAL3961746.1"/>
    </source>
</evidence>
<name>A0ACC4DZR3_PURLI</name>
<dbReference type="EMBL" id="JBGNUJ010000003">
    <property type="protein sequence ID" value="KAL3961746.1"/>
    <property type="molecule type" value="Genomic_DNA"/>
</dbReference>
<accession>A0ACC4DZR3</accession>
<comment type="caution">
    <text evidence="1">The sequence shown here is derived from an EMBL/GenBank/DDBJ whole genome shotgun (WGS) entry which is preliminary data.</text>
</comment>
<reference evidence="1" key="1">
    <citation type="submission" date="2024-12" db="EMBL/GenBank/DDBJ databases">
        <title>Comparative genomics and development of molecular markers within Purpureocillium lilacinum and among Purpureocillium species.</title>
        <authorList>
            <person name="Yeh Z.-Y."/>
            <person name="Ni N.-T."/>
            <person name="Lo P.-H."/>
            <person name="Mushyakhwo K."/>
            <person name="Lin C.-F."/>
            <person name="Nai Y.-S."/>
        </authorList>
    </citation>
    <scope>NUCLEOTIDE SEQUENCE</scope>
    <source>
        <strain evidence="1">NCHU-NPUST-175</strain>
    </source>
</reference>
<evidence type="ECO:0000313" key="2">
    <source>
        <dbReference type="Proteomes" id="UP001638806"/>
    </source>
</evidence>
<keyword evidence="2" id="KW-1185">Reference proteome</keyword>